<evidence type="ECO:0000313" key="4">
    <source>
        <dbReference type="Proteomes" id="UP000683360"/>
    </source>
</evidence>
<evidence type="ECO:0000256" key="1">
    <source>
        <dbReference type="SAM" id="Coils"/>
    </source>
</evidence>
<comment type="caution">
    <text evidence="3">The sequence shown here is derived from an EMBL/GenBank/DDBJ whole genome shotgun (WGS) entry which is preliminary data.</text>
</comment>
<keyword evidence="1" id="KW-0175">Coiled coil</keyword>
<dbReference type="AlphaFoldDB" id="A0A8S3SV69"/>
<organism evidence="3 4">
    <name type="scientific">Mytilus edulis</name>
    <name type="common">Blue mussel</name>
    <dbReference type="NCBI Taxonomy" id="6550"/>
    <lineage>
        <taxon>Eukaryota</taxon>
        <taxon>Metazoa</taxon>
        <taxon>Spiralia</taxon>
        <taxon>Lophotrochozoa</taxon>
        <taxon>Mollusca</taxon>
        <taxon>Bivalvia</taxon>
        <taxon>Autobranchia</taxon>
        <taxon>Pteriomorphia</taxon>
        <taxon>Mytilida</taxon>
        <taxon>Mytiloidea</taxon>
        <taxon>Mytilidae</taxon>
        <taxon>Mytilinae</taxon>
        <taxon>Mytilus</taxon>
    </lineage>
</organism>
<protein>
    <submittedName>
        <fullName evidence="3">Uncharacterized protein</fullName>
    </submittedName>
</protein>
<reference evidence="3" key="1">
    <citation type="submission" date="2021-03" db="EMBL/GenBank/DDBJ databases">
        <authorList>
            <person name="Bekaert M."/>
        </authorList>
    </citation>
    <scope>NUCLEOTIDE SEQUENCE</scope>
</reference>
<evidence type="ECO:0000256" key="2">
    <source>
        <dbReference type="SAM" id="MobiDB-lite"/>
    </source>
</evidence>
<feature type="coiled-coil region" evidence="1">
    <location>
        <begin position="64"/>
        <end position="91"/>
    </location>
</feature>
<proteinExistence type="predicted"/>
<sequence>MDLKNKEEDKNRFPSILLLSDCFGREGVDVSGWISMLKIFLHITGVFNWVQQWIFRRGNENPELLETQRRIKNLEEQVRQLMLEQKKFASNSVRNNCSVCTCPRHENVGVVISGGCVPQAPPPPPPPLPPVMSLSKRVLAEKNNNTVKSTDKPRKSPLKSLVLTPADLQQIKLTTPKERHPSQNGKRNPNDCIQPLITEEDLRNKCLNKVILTTPNKENVKHRLAQEVLSFRLKEN</sequence>
<dbReference type="OrthoDB" id="6125680at2759"/>
<dbReference type="Proteomes" id="UP000683360">
    <property type="component" value="Unassembled WGS sequence"/>
</dbReference>
<gene>
    <name evidence="3" type="ORF">MEDL_38410</name>
</gene>
<dbReference type="EMBL" id="CAJPWZ010001843">
    <property type="protein sequence ID" value="CAG2225254.1"/>
    <property type="molecule type" value="Genomic_DNA"/>
</dbReference>
<feature type="region of interest" description="Disordered" evidence="2">
    <location>
        <begin position="172"/>
        <end position="192"/>
    </location>
</feature>
<evidence type="ECO:0000313" key="3">
    <source>
        <dbReference type="EMBL" id="CAG2225254.1"/>
    </source>
</evidence>
<name>A0A8S3SV69_MYTED</name>
<accession>A0A8S3SV69</accession>
<keyword evidence="4" id="KW-1185">Reference proteome</keyword>